<dbReference type="EMBL" id="JBFAUK010000002">
    <property type="protein sequence ID" value="MEV5505495.1"/>
    <property type="molecule type" value="Genomic_DNA"/>
</dbReference>
<protein>
    <submittedName>
        <fullName evidence="8">MFS transporter</fullName>
    </submittedName>
</protein>
<dbReference type="Proteomes" id="UP001552594">
    <property type="component" value="Unassembled WGS sequence"/>
</dbReference>
<keyword evidence="3" id="KW-1003">Cell membrane</keyword>
<reference evidence="8 9" key="1">
    <citation type="submission" date="2024-06" db="EMBL/GenBank/DDBJ databases">
        <title>The Natural Products Discovery Center: Release of the First 8490 Sequenced Strains for Exploring Actinobacteria Biosynthetic Diversity.</title>
        <authorList>
            <person name="Kalkreuter E."/>
            <person name="Kautsar S.A."/>
            <person name="Yang D."/>
            <person name="Bader C.D."/>
            <person name="Teijaro C.N."/>
            <person name="Fluegel L."/>
            <person name="Davis C.M."/>
            <person name="Simpson J.R."/>
            <person name="Lauterbach L."/>
            <person name="Steele A.D."/>
            <person name="Gui C."/>
            <person name="Meng S."/>
            <person name="Li G."/>
            <person name="Viehrig K."/>
            <person name="Ye F."/>
            <person name="Su P."/>
            <person name="Kiefer A.F."/>
            <person name="Nichols A."/>
            <person name="Cepeda A.J."/>
            <person name="Yan W."/>
            <person name="Fan B."/>
            <person name="Jiang Y."/>
            <person name="Adhikari A."/>
            <person name="Zheng C.-J."/>
            <person name="Schuster L."/>
            <person name="Cowan T.M."/>
            <person name="Smanski M.J."/>
            <person name="Chevrette M.G."/>
            <person name="De Carvalho L.P.S."/>
            <person name="Shen B."/>
        </authorList>
    </citation>
    <scope>NUCLEOTIDE SEQUENCE [LARGE SCALE GENOMIC DNA]</scope>
    <source>
        <strain evidence="8 9">NPDC052347</strain>
    </source>
</reference>
<keyword evidence="4 7" id="KW-0812">Transmembrane</keyword>
<evidence type="ECO:0000256" key="5">
    <source>
        <dbReference type="ARBA" id="ARBA00022989"/>
    </source>
</evidence>
<dbReference type="SUPFAM" id="SSF103473">
    <property type="entry name" value="MFS general substrate transporter"/>
    <property type="match status" value="1"/>
</dbReference>
<feature type="transmembrane region" description="Helical" evidence="7">
    <location>
        <begin position="340"/>
        <end position="358"/>
    </location>
</feature>
<keyword evidence="9" id="KW-1185">Reference proteome</keyword>
<accession>A0ABV3JV29</accession>
<dbReference type="PANTHER" id="PTHR23513:SF6">
    <property type="entry name" value="MAJOR FACILITATOR SUPERFAMILY ASSOCIATED DOMAIN-CONTAINING PROTEIN"/>
    <property type="match status" value="1"/>
</dbReference>
<comment type="subcellular location">
    <subcellularLocation>
        <location evidence="1">Cell membrane</location>
        <topology evidence="1">Multi-pass membrane protein</topology>
    </subcellularLocation>
</comment>
<evidence type="ECO:0000256" key="4">
    <source>
        <dbReference type="ARBA" id="ARBA00022692"/>
    </source>
</evidence>
<dbReference type="PANTHER" id="PTHR23513">
    <property type="entry name" value="INTEGRAL MEMBRANE EFFLUX PROTEIN-RELATED"/>
    <property type="match status" value="1"/>
</dbReference>
<evidence type="ECO:0000256" key="6">
    <source>
        <dbReference type="ARBA" id="ARBA00023136"/>
    </source>
</evidence>
<feature type="transmembrane region" description="Helical" evidence="7">
    <location>
        <begin position="140"/>
        <end position="164"/>
    </location>
</feature>
<organism evidence="8 9">
    <name type="scientific">Streptomyces orinoci</name>
    <name type="common">Streptoverticillium orinoci</name>
    <dbReference type="NCBI Taxonomy" id="67339"/>
    <lineage>
        <taxon>Bacteria</taxon>
        <taxon>Bacillati</taxon>
        <taxon>Actinomycetota</taxon>
        <taxon>Actinomycetes</taxon>
        <taxon>Kitasatosporales</taxon>
        <taxon>Streptomycetaceae</taxon>
        <taxon>Streptomyces</taxon>
    </lineage>
</organism>
<evidence type="ECO:0000313" key="9">
    <source>
        <dbReference type="Proteomes" id="UP001552594"/>
    </source>
</evidence>
<dbReference type="InterPro" id="IPR036259">
    <property type="entry name" value="MFS_trans_sf"/>
</dbReference>
<feature type="transmembrane region" description="Helical" evidence="7">
    <location>
        <begin position="99"/>
        <end position="119"/>
    </location>
</feature>
<sequence length="413" mass="43989">MPKKRGPLLALLCAEIVSVSGSLITRVALPWFVLATTGSVARMSMVLAVQMLSMAVWGIPGGVLAARLGTRAFMRLADGARALLVALVPLLHWLDRLTFPVLLALVFLIGGFFTPYYASQRVLLPELVGDDERLLTRANTLLMAANRVTLLIGAPIGGVLVAAFGAQRVLWIDAGSFWLSFLLISLFVRTGRAVPSTTGGEELLAGIRFLWQDRVLRLWTVANIAFEMAWQCVFAAIPILAFSRYHDDPRVVGGLLAVFGVGAVLGNVLVIPLMKAVRPIRLMTLGAVAESLVLWTAVIDVHLVTFGVVLCLGGVFMGFIEGPTAALQTRRTPPGLRPQSMSAFMTLTLVAGALGLTMTGPAFQAFDARIPFAVVATLYSSGAALLMLSAARLAAEPAADEPALSDSRTKDPA</sequence>
<keyword evidence="2" id="KW-0813">Transport</keyword>
<evidence type="ECO:0000256" key="1">
    <source>
        <dbReference type="ARBA" id="ARBA00004651"/>
    </source>
</evidence>
<keyword evidence="6 7" id="KW-0472">Membrane</keyword>
<evidence type="ECO:0000313" key="8">
    <source>
        <dbReference type="EMBL" id="MEV5505495.1"/>
    </source>
</evidence>
<name>A0ABV3JV29_STRON</name>
<keyword evidence="5 7" id="KW-1133">Transmembrane helix</keyword>
<feature type="transmembrane region" description="Helical" evidence="7">
    <location>
        <begin position="73"/>
        <end position="93"/>
    </location>
</feature>
<evidence type="ECO:0000256" key="3">
    <source>
        <dbReference type="ARBA" id="ARBA00022475"/>
    </source>
</evidence>
<feature type="transmembrane region" description="Helical" evidence="7">
    <location>
        <begin position="170"/>
        <end position="188"/>
    </location>
</feature>
<dbReference type="Pfam" id="PF05977">
    <property type="entry name" value="MFS_3"/>
    <property type="match status" value="1"/>
</dbReference>
<dbReference type="InterPro" id="IPR010290">
    <property type="entry name" value="TM_effector"/>
</dbReference>
<feature type="transmembrane region" description="Helical" evidence="7">
    <location>
        <begin position="251"/>
        <end position="271"/>
    </location>
</feature>
<comment type="caution">
    <text evidence="8">The sequence shown here is derived from an EMBL/GenBank/DDBJ whole genome shotgun (WGS) entry which is preliminary data.</text>
</comment>
<proteinExistence type="predicted"/>
<feature type="transmembrane region" description="Helical" evidence="7">
    <location>
        <begin position="370"/>
        <end position="395"/>
    </location>
</feature>
<feature type="transmembrane region" description="Helical" evidence="7">
    <location>
        <begin position="292"/>
        <end position="320"/>
    </location>
</feature>
<evidence type="ECO:0000256" key="2">
    <source>
        <dbReference type="ARBA" id="ARBA00022448"/>
    </source>
</evidence>
<feature type="transmembrane region" description="Helical" evidence="7">
    <location>
        <begin position="218"/>
        <end position="239"/>
    </location>
</feature>
<dbReference type="Gene3D" id="1.20.1250.20">
    <property type="entry name" value="MFS general substrate transporter like domains"/>
    <property type="match status" value="1"/>
</dbReference>
<evidence type="ECO:0000256" key="7">
    <source>
        <dbReference type="SAM" id="Phobius"/>
    </source>
</evidence>
<dbReference type="CDD" id="cd06173">
    <property type="entry name" value="MFS_MefA_like"/>
    <property type="match status" value="1"/>
</dbReference>
<feature type="transmembrane region" description="Helical" evidence="7">
    <location>
        <begin position="45"/>
        <end position="66"/>
    </location>
</feature>
<gene>
    <name evidence="8" type="ORF">AB0L16_03335</name>
</gene>
<dbReference type="RefSeq" id="WP_109278657.1">
    <property type="nucleotide sequence ID" value="NZ_JBFAUK010000002.1"/>
</dbReference>